<evidence type="ECO:0000313" key="3">
    <source>
        <dbReference type="Proteomes" id="UP000320496"/>
    </source>
</evidence>
<sequence>MLFRVVAVLLALAVFPVVEGVLALFDWGRPNVAEDPFVGFTGSHSLFVLAEDGERYEVPPARRNFFAYESFPATKQPGTFRIFCLGGSTVQGRPYSIPTSFGTWLKLALQEADPSRNWEVVNCGGISYASYRLVPILEECLGHEPDLIILCTGHNEFLEDRTYHRMSRLPGWVHQPLGAIAGTRTFTLLRGAVQGVSDSAPAEPDRLLLGDDPDAMLDYNEGLAAYHRDDDWRDGVIEHFGFNVRRLLTIAEEAGLPVLLLAPCSNLADSPPFKSEHRPGLTEAELDEWNRLVEEARTLYRTDLRRAAGLLQDAIAIDDRYAATHFEQGKCYEHLRDMEAARECYLRAREEDICPLRILSPMEEELHTIASEREVPFLDLHELLEAGSRRGILGDDQLVDHVHPSIEGHQQIARWLLETMAQEGLLEPRDGWEDRATAAFEKHFESLEDHYFLRGIRTLEALRAWTRGEADGPPAHLRFPERITRRRAGEDASAAGDRRPEAAQNSEITSP</sequence>
<dbReference type="RefSeq" id="WP_145369254.1">
    <property type="nucleotide sequence ID" value="NZ_CP036275.1"/>
</dbReference>
<dbReference type="EMBL" id="CP036275">
    <property type="protein sequence ID" value="QDU37937.1"/>
    <property type="molecule type" value="Genomic_DNA"/>
</dbReference>
<dbReference type="SUPFAM" id="SSF52266">
    <property type="entry name" value="SGNH hydrolase"/>
    <property type="match status" value="2"/>
</dbReference>
<dbReference type="InterPro" id="IPR036514">
    <property type="entry name" value="SGNH_hydro_sf"/>
</dbReference>
<feature type="region of interest" description="Disordered" evidence="1">
    <location>
        <begin position="471"/>
        <end position="511"/>
    </location>
</feature>
<dbReference type="SUPFAM" id="SSF48452">
    <property type="entry name" value="TPR-like"/>
    <property type="match status" value="1"/>
</dbReference>
<dbReference type="AlphaFoldDB" id="A0A517Z634"/>
<name>A0A517Z634_9PLAN</name>
<dbReference type="GO" id="GO:0016788">
    <property type="term" value="F:hydrolase activity, acting on ester bonds"/>
    <property type="evidence" value="ECO:0007669"/>
    <property type="project" value="UniProtKB-ARBA"/>
</dbReference>
<feature type="compositionally biased region" description="Basic and acidic residues" evidence="1">
    <location>
        <begin position="478"/>
        <end position="501"/>
    </location>
</feature>
<dbReference type="KEGG" id="mri:Mal4_22560"/>
<dbReference type="Gene3D" id="3.40.50.1110">
    <property type="entry name" value="SGNH hydrolase"/>
    <property type="match status" value="1"/>
</dbReference>
<dbReference type="Proteomes" id="UP000320496">
    <property type="component" value="Chromosome"/>
</dbReference>
<evidence type="ECO:0000256" key="1">
    <source>
        <dbReference type="SAM" id="MobiDB-lite"/>
    </source>
</evidence>
<dbReference type="CDD" id="cd00229">
    <property type="entry name" value="SGNH_hydrolase"/>
    <property type="match status" value="1"/>
</dbReference>
<reference evidence="2 3" key="1">
    <citation type="submission" date="2019-02" db="EMBL/GenBank/DDBJ databases">
        <title>Deep-cultivation of Planctomycetes and their phenomic and genomic characterization uncovers novel biology.</title>
        <authorList>
            <person name="Wiegand S."/>
            <person name="Jogler M."/>
            <person name="Boedeker C."/>
            <person name="Pinto D."/>
            <person name="Vollmers J."/>
            <person name="Rivas-Marin E."/>
            <person name="Kohn T."/>
            <person name="Peeters S.H."/>
            <person name="Heuer A."/>
            <person name="Rast P."/>
            <person name="Oberbeckmann S."/>
            <person name="Bunk B."/>
            <person name="Jeske O."/>
            <person name="Meyerdierks A."/>
            <person name="Storesund J.E."/>
            <person name="Kallscheuer N."/>
            <person name="Luecker S."/>
            <person name="Lage O.M."/>
            <person name="Pohl T."/>
            <person name="Merkel B.J."/>
            <person name="Hornburger P."/>
            <person name="Mueller R.-W."/>
            <person name="Bruemmer F."/>
            <person name="Labrenz M."/>
            <person name="Spormann A.M."/>
            <person name="Op den Camp H."/>
            <person name="Overmann J."/>
            <person name="Amann R."/>
            <person name="Jetten M.S.M."/>
            <person name="Mascher T."/>
            <person name="Medema M.H."/>
            <person name="Devos D.P."/>
            <person name="Kaster A.-K."/>
            <person name="Ovreas L."/>
            <person name="Rohde M."/>
            <person name="Galperin M.Y."/>
            <person name="Jogler C."/>
        </authorList>
    </citation>
    <scope>NUCLEOTIDE SEQUENCE [LARGE SCALE GENOMIC DNA]</scope>
    <source>
        <strain evidence="2 3">Mal4</strain>
    </source>
</reference>
<evidence type="ECO:0008006" key="4">
    <source>
        <dbReference type="Google" id="ProtNLM"/>
    </source>
</evidence>
<gene>
    <name evidence="2" type="ORF">Mal4_22560</name>
</gene>
<evidence type="ECO:0000313" key="2">
    <source>
        <dbReference type="EMBL" id="QDU37937.1"/>
    </source>
</evidence>
<dbReference type="OrthoDB" id="228932at2"/>
<proteinExistence type="predicted"/>
<accession>A0A517Z634</accession>
<dbReference type="Gene3D" id="1.25.40.10">
    <property type="entry name" value="Tetratricopeptide repeat domain"/>
    <property type="match status" value="1"/>
</dbReference>
<dbReference type="InterPro" id="IPR011990">
    <property type="entry name" value="TPR-like_helical_dom_sf"/>
</dbReference>
<protein>
    <recommendedName>
        <fullName evidence="4">GDSL-like Lipase/Acylhydrolase</fullName>
    </recommendedName>
</protein>
<keyword evidence="3" id="KW-1185">Reference proteome</keyword>
<organism evidence="2 3">
    <name type="scientific">Maioricimonas rarisocia</name>
    <dbReference type="NCBI Taxonomy" id="2528026"/>
    <lineage>
        <taxon>Bacteria</taxon>
        <taxon>Pseudomonadati</taxon>
        <taxon>Planctomycetota</taxon>
        <taxon>Planctomycetia</taxon>
        <taxon>Planctomycetales</taxon>
        <taxon>Planctomycetaceae</taxon>
        <taxon>Maioricimonas</taxon>
    </lineage>
</organism>